<keyword evidence="8 12" id="KW-0285">Flavoprotein</keyword>
<protein>
    <recommendedName>
        <fullName evidence="7 12">Coproporphyrinogen III oxidase</fullName>
        <ecNumber evidence="6 12">1.3.3.15</ecNumber>
    </recommendedName>
</protein>
<dbReference type="InterPro" id="IPR050464">
    <property type="entry name" value="Zeta_carotene_desat/Oxidored"/>
</dbReference>
<evidence type="ECO:0000256" key="9">
    <source>
        <dbReference type="ARBA" id="ARBA00022827"/>
    </source>
</evidence>
<dbReference type="Proteomes" id="UP000237822">
    <property type="component" value="Unassembled WGS sequence"/>
</dbReference>
<keyword evidence="15" id="KW-1185">Reference proteome</keyword>
<dbReference type="InterPro" id="IPR004572">
    <property type="entry name" value="Protoporphyrinogen_oxidase"/>
</dbReference>
<proteinExistence type="inferred from homology"/>
<dbReference type="Gene3D" id="1.10.3110.10">
    <property type="entry name" value="protoporphyrinogen ix oxidase, domain 3"/>
    <property type="match status" value="1"/>
</dbReference>
<comment type="function">
    <text evidence="3 12">Involved in coproporphyrin-dependent heme b biosynthesis. Catalyzes the oxidation of coproporphyrinogen III to coproporphyrin III.</text>
</comment>
<dbReference type="PANTHER" id="PTHR42923:SF3">
    <property type="entry name" value="PROTOPORPHYRINOGEN OXIDASE"/>
    <property type="match status" value="1"/>
</dbReference>
<dbReference type="AlphaFoldDB" id="A0A2T0U9R4"/>
<organism evidence="14 15">
    <name type="scientific">Knoellia remsis</name>
    <dbReference type="NCBI Taxonomy" id="407159"/>
    <lineage>
        <taxon>Bacteria</taxon>
        <taxon>Bacillati</taxon>
        <taxon>Actinomycetota</taxon>
        <taxon>Actinomycetes</taxon>
        <taxon>Micrococcales</taxon>
        <taxon>Intrasporangiaceae</taxon>
        <taxon>Knoellia</taxon>
    </lineage>
</organism>
<dbReference type="SUPFAM" id="SSF54373">
    <property type="entry name" value="FAD-linked reductases, C-terminal domain"/>
    <property type="match status" value="1"/>
</dbReference>
<evidence type="ECO:0000256" key="7">
    <source>
        <dbReference type="ARBA" id="ARBA00019046"/>
    </source>
</evidence>
<keyword evidence="11 12" id="KW-0350">Heme biosynthesis</keyword>
<keyword evidence="12" id="KW-0963">Cytoplasm</keyword>
<evidence type="ECO:0000313" key="14">
    <source>
        <dbReference type="EMBL" id="PRY54673.1"/>
    </source>
</evidence>
<sequence length="479" mass="49515">MIIGPDPSRPTVVVIGGGVAGLTAARDVLVAAPDTRVIVLEAADRVGGKLRREEVAGVLVDVGAEAMLSVRPEAVELVEQVADAKDVVRPATTAARIWSRGELHPLPRTRVGVPFADSRVTGLLTADEEARMRSETPPPMVETDVSVGDYVAARLGDAVVDRLVEPMLGGVYAGRSRELSLRATMPGVWDVAARRGSLLAPPEYDSASSTAGQARSPFIGLRGGVGRLVDLLAADVEIRGGTIVTRTIVRGLERTATGWSVLSGPTTDPQLQHADAVVIAVPPPAAARLLGETAPDAAAALGEVEVASVAVITLAVPAAEVAGWTGSGFLVPSVDGRGIKASTFSSAKWGWLAAAGGRTAYLRASVGRAGETATLQRDDADLVDLAAREVPDAMGAGSLTVVDSHVQRWGGALPQYAVGHVDRVDRVRRAVAAVDGLEVAGATYEGVGIPAVIASAHRAADGVLARLTHLREATGRERE</sequence>
<dbReference type="RefSeq" id="WP_106298442.1">
    <property type="nucleotide sequence ID" value="NZ_PVTI01000024.1"/>
</dbReference>
<keyword evidence="10 12" id="KW-0560">Oxidoreductase</keyword>
<dbReference type="GO" id="GO:0004729">
    <property type="term" value="F:oxygen-dependent protoporphyrinogen oxidase activity"/>
    <property type="evidence" value="ECO:0007669"/>
    <property type="project" value="UniProtKB-UniRule"/>
</dbReference>
<evidence type="ECO:0000256" key="4">
    <source>
        <dbReference type="ARBA" id="ARBA00004744"/>
    </source>
</evidence>
<evidence type="ECO:0000256" key="2">
    <source>
        <dbReference type="ARBA" id="ARBA00001974"/>
    </source>
</evidence>
<evidence type="ECO:0000256" key="11">
    <source>
        <dbReference type="ARBA" id="ARBA00023133"/>
    </source>
</evidence>
<comment type="caution">
    <text evidence="14">The sequence shown here is derived from an EMBL/GenBank/DDBJ whole genome shotgun (WGS) entry which is preliminary data.</text>
</comment>
<evidence type="ECO:0000313" key="15">
    <source>
        <dbReference type="Proteomes" id="UP000237822"/>
    </source>
</evidence>
<dbReference type="NCBIfam" id="TIGR00562">
    <property type="entry name" value="proto_IX_ox"/>
    <property type="match status" value="1"/>
</dbReference>
<evidence type="ECO:0000256" key="12">
    <source>
        <dbReference type="RuleBase" id="RU364052"/>
    </source>
</evidence>
<feature type="domain" description="Amine oxidase" evidence="13">
    <location>
        <begin position="19"/>
        <end position="464"/>
    </location>
</feature>
<evidence type="ECO:0000256" key="8">
    <source>
        <dbReference type="ARBA" id="ARBA00022630"/>
    </source>
</evidence>
<dbReference type="PANTHER" id="PTHR42923">
    <property type="entry name" value="PROTOPORPHYRINOGEN OXIDASE"/>
    <property type="match status" value="1"/>
</dbReference>
<reference evidence="14 15" key="1">
    <citation type="submission" date="2018-03" db="EMBL/GenBank/DDBJ databases">
        <title>Genomic Encyclopedia of Archaeal and Bacterial Type Strains, Phase II (KMG-II): from individual species to whole genera.</title>
        <authorList>
            <person name="Goeker M."/>
        </authorList>
    </citation>
    <scope>NUCLEOTIDE SEQUENCE [LARGE SCALE GENOMIC DNA]</scope>
    <source>
        <strain evidence="14 15">ATCC BAA-1496</strain>
    </source>
</reference>
<keyword evidence="9 12" id="KW-0274">FAD</keyword>
<comment type="cofactor">
    <cofactor evidence="2 12">
        <name>FAD</name>
        <dbReference type="ChEBI" id="CHEBI:57692"/>
    </cofactor>
</comment>
<evidence type="ECO:0000256" key="5">
    <source>
        <dbReference type="ARBA" id="ARBA00008310"/>
    </source>
</evidence>
<dbReference type="SUPFAM" id="SSF51905">
    <property type="entry name" value="FAD/NAD(P)-binding domain"/>
    <property type="match status" value="1"/>
</dbReference>
<gene>
    <name evidence="14" type="ORF">BCF74_1244</name>
</gene>
<dbReference type="Gene3D" id="3.90.660.20">
    <property type="entry name" value="Protoporphyrinogen oxidase, mitochondrial, domain 2"/>
    <property type="match status" value="1"/>
</dbReference>
<dbReference type="EMBL" id="PVTI01000024">
    <property type="protein sequence ID" value="PRY54673.1"/>
    <property type="molecule type" value="Genomic_DNA"/>
</dbReference>
<evidence type="ECO:0000256" key="3">
    <source>
        <dbReference type="ARBA" id="ARBA00002185"/>
    </source>
</evidence>
<comment type="similarity">
    <text evidence="5 12">Belongs to the protoporphyrinogen/coproporphyrinogen oxidase family. Coproporphyrinogen III oxidase subfamily.</text>
</comment>
<dbReference type="Gene3D" id="3.50.50.60">
    <property type="entry name" value="FAD/NAD(P)-binding domain"/>
    <property type="match status" value="1"/>
</dbReference>
<dbReference type="InterPro" id="IPR002937">
    <property type="entry name" value="Amino_oxidase"/>
</dbReference>
<accession>A0A2T0U9R4</accession>
<evidence type="ECO:0000259" key="13">
    <source>
        <dbReference type="Pfam" id="PF01593"/>
    </source>
</evidence>
<evidence type="ECO:0000256" key="10">
    <source>
        <dbReference type="ARBA" id="ARBA00023002"/>
    </source>
</evidence>
<comment type="subcellular location">
    <subcellularLocation>
        <location evidence="12">Cytoplasm</location>
    </subcellularLocation>
</comment>
<dbReference type="InterPro" id="IPR036188">
    <property type="entry name" value="FAD/NAD-bd_sf"/>
</dbReference>
<dbReference type="UniPathway" id="UPA00252"/>
<dbReference type="GO" id="GO:0005737">
    <property type="term" value="C:cytoplasm"/>
    <property type="evidence" value="ECO:0007669"/>
    <property type="project" value="UniProtKB-SubCell"/>
</dbReference>
<evidence type="ECO:0000256" key="1">
    <source>
        <dbReference type="ARBA" id="ARBA00001755"/>
    </source>
</evidence>
<comment type="pathway">
    <text evidence="4 12">Porphyrin-containing compound metabolism; protoheme biosynthesis.</text>
</comment>
<dbReference type="OrthoDB" id="3450553at2"/>
<dbReference type="EC" id="1.3.3.15" evidence="6 12"/>
<evidence type="ECO:0000256" key="6">
    <source>
        <dbReference type="ARBA" id="ARBA00012402"/>
    </source>
</evidence>
<name>A0A2T0U9R4_9MICO</name>
<dbReference type="GO" id="GO:0006783">
    <property type="term" value="P:heme biosynthetic process"/>
    <property type="evidence" value="ECO:0007669"/>
    <property type="project" value="UniProtKB-UniRule"/>
</dbReference>
<dbReference type="Pfam" id="PF01593">
    <property type="entry name" value="Amino_oxidase"/>
    <property type="match status" value="1"/>
</dbReference>
<comment type="catalytic activity">
    <reaction evidence="1">
        <text>coproporphyrinogen III + 3 O2 = coproporphyrin III + 3 H2O2</text>
        <dbReference type="Rhea" id="RHEA:43436"/>
        <dbReference type="ChEBI" id="CHEBI:15379"/>
        <dbReference type="ChEBI" id="CHEBI:16240"/>
        <dbReference type="ChEBI" id="CHEBI:57309"/>
        <dbReference type="ChEBI" id="CHEBI:131725"/>
        <dbReference type="EC" id="1.3.3.15"/>
    </reaction>
    <physiologicalReaction direction="left-to-right" evidence="1">
        <dbReference type="Rhea" id="RHEA:43437"/>
    </physiologicalReaction>
</comment>